<dbReference type="InterPro" id="IPR050162">
    <property type="entry name" value="MsrA_MetSO_reductase"/>
</dbReference>
<sequence length="222" mass="24220">MGWLIPSRPNQLVPVKEALKGGTAPVLTHPKPHAVLGTPVDAPWRPEQRILYAGLGCFWGAEKLFWELPGVESTSVGYAGGVTPNPTYREVCTGRTNHAEVVGIIYDPGIISLDQLVVAAMEAHDPTQGFRQGNDVGTQYRSVFYTVGSNARNEAERIKKIVAHYGKQLAERGYGEITTEVAPLVGHYYLAEDEHQQYLAKNPGGYCPHHSTGVACEMPVNL</sequence>
<reference evidence="5 6" key="1">
    <citation type="submission" date="2019-12" db="EMBL/GenBank/DDBJ databases">
        <title>Corynebacterium sp. nov., isolated from feces of the Anser Albifrons in China.</title>
        <authorList>
            <person name="Liu Q."/>
        </authorList>
    </citation>
    <scope>NUCLEOTIDE SEQUENCE [LARGE SCALE GENOMIC DNA]</scope>
    <source>
        <strain evidence="5 6">4H37-19</strain>
    </source>
</reference>
<dbReference type="EMBL" id="CP046884">
    <property type="protein sequence ID" value="QNQ91254.1"/>
    <property type="molecule type" value="Genomic_DNA"/>
</dbReference>
<evidence type="ECO:0000256" key="1">
    <source>
        <dbReference type="ARBA" id="ARBA00023002"/>
    </source>
</evidence>
<keyword evidence="1 4" id="KW-0560">Oxidoreductase</keyword>
<evidence type="ECO:0000256" key="2">
    <source>
        <dbReference type="ARBA" id="ARBA00047806"/>
    </source>
</evidence>
<dbReference type="PANTHER" id="PTHR42799:SF2">
    <property type="entry name" value="MITOCHONDRIAL PEPTIDE METHIONINE SULFOXIDE REDUCTASE"/>
    <property type="match status" value="1"/>
</dbReference>
<dbReference type="Gene3D" id="3.30.1060.10">
    <property type="entry name" value="Peptide methionine sulphoxide reductase MsrA"/>
    <property type="match status" value="1"/>
</dbReference>
<comment type="function">
    <text evidence="4">Has an important function as a repair enzyme for proteins that have been inactivated by oxidation. Catalyzes the reversible oxidation-reduction of methionine sulfoxide in proteins to methionine.</text>
</comment>
<dbReference type="KEGG" id="cpoy:GP475_11870"/>
<proteinExistence type="inferred from homology"/>
<feature type="active site" evidence="4">
    <location>
        <position position="57"/>
    </location>
</feature>
<dbReference type="NCBIfam" id="TIGR00401">
    <property type="entry name" value="msrA"/>
    <property type="match status" value="1"/>
</dbReference>
<evidence type="ECO:0000256" key="4">
    <source>
        <dbReference type="HAMAP-Rule" id="MF_01401"/>
    </source>
</evidence>
<dbReference type="InterPro" id="IPR036509">
    <property type="entry name" value="Met_Sox_Rdtase_MsrA_sf"/>
</dbReference>
<dbReference type="GO" id="GO:0005737">
    <property type="term" value="C:cytoplasm"/>
    <property type="evidence" value="ECO:0007669"/>
    <property type="project" value="TreeGrafter"/>
</dbReference>
<name>A0A7H0SRS9_9CORY</name>
<gene>
    <name evidence="4 5" type="primary">msrA</name>
    <name evidence="5" type="ORF">GP475_11870</name>
</gene>
<dbReference type="AlphaFoldDB" id="A0A7H0SRS9"/>
<evidence type="ECO:0000313" key="5">
    <source>
        <dbReference type="EMBL" id="QNQ91254.1"/>
    </source>
</evidence>
<dbReference type="SUPFAM" id="SSF55068">
    <property type="entry name" value="Peptide methionine sulfoxide reductase"/>
    <property type="match status" value="1"/>
</dbReference>
<protein>
    <recommendedName>
        <fullName evidence="4">Peptide methionine sulfoxide reductase MsrA</fullName>
        <shortName evidence="4">Protein-methionine-S-oxide reductase</shortName>
        <ecNumber evidence="4">1.8.4.11</ecNumber>
    </recommendedName>
    <alternativeName>
        <fullName evidence="4">Peptide-methionine (S)-S-oxide reductase</fullName>
        <shortName evidence="4">Peptide Met(O) reductase</shortName>
    </alternativeName>
</protein>
<evidence type="ECO:0000256" key="3">
    <source>
        <dbReference type="ARBA" id="ARBA00048782"/>
    </source>
</evidence>
<keyword evidence="6" id="KW-1185">Reference proteome</keyword>
<dbReference type="GO" id="GO:0008113">
    <property type="term" value="F:peptide-methionine (S)-S-oxide reductase activity"/>
    <property type="evidence" value="ECO:0007669"/>
    <property type="project" value="UniProtKB-UniRule"/>
</dbReference>
<dbReference type="Pfam" id="PF01625">
    <property type="entry name" value="PMSR"/>
    <property type="match status" value="1"/>
</dbReference>
<dbReference type="Proteomes" id="UP000516320">
    <property type="component" value="Chromosome"/>
</dbReference>
<comment type="similarity">
    <text evidence="4">Belongs to the MsrA Met sulfoxide reductase family.</text>
</comment>
<comment type="catalytic activity">
    <reaction evidence="3 4">
        <text>[thioredoxin]-disulfide + L-methionine + H2O = L-methionine (S)-S-oxide + [thioredoxin]-dithiol</text>
        <dbReference type="Rhea" id="RHEA:19993"/>
        <dbReference type="Rhea" id="RHEA-COMP:10698"/>
        <dbReference type="Rhea" id="RHEA-COMP:10700"/>
        <dbReference type="ChEBI" id="CHEBI:15377"/>
        <dbReference type="ChEBI" id="CHEBI:29950"/>
        <dbReference type="ChEBI" id="CHEBI:50058"/>
        <dbReference type="ChEBI" id="CHEBI:57844"/>
        <dbReference type="ChEBI" id="CHEBI:58772"/>
        <dbReference type="EC" id="1.8.4.11"/>
    </reaction>
</comment>
<dbReference type="EC" id="1.8.4.11" evidence="4"/>
<evidence type="ECO:0000313" key="6">
    <source>
        <dbReference type="Proteomes" id="UP000516320"/>
    </source>
</evidence>
<dbReference type="InterPro" id="IPR002569">
    <property type="entry name" value="Met_Sox_Rdtase_MsrA_dom"/>
</dbReference>
<dbReference type="HAMAP" id="MF_01401">
    <property type="entry name" value="MsrA"/>
    <property type="match status" value="1"/>
</dbReference>
<dbReference type="PANTHER" id="PTHR42799">
    <property type="entry name" value="MITOCHONDRIAL PEPTIDE METHIONINE SULFOXIDE REDUCTASE"/>
    <property type="match status" value="1"/>
</dbReference>
<accession>A0A7H0SRS9</accession>
<comment type="catalytic activity">
    <reaction evidence="2 4">
        <text>L-methionyl-[protein] + [thioredoxin]-disulfide + H2O = L-methionyl-(S)-S-oxide-[protein] + [thioredoxin]-dithiol</text>
        <dbReference type="Rhea" id="RHEA:14217"/>
        <dbReference type="Rhea" id="RHEA-COMP:10698"/>
        <dbReference type="Rhea" id="RHEA-COMP:10700"/>
        <dbReference type="Rhea" id="RHEA-COMP:12313"/>
        <dbReference type="Rhea" id="RHEA-COMP:12315"/>
        <dbReference type="ChEBI" id="CHEBI:15377"/>
        <dbReference type="ChEBI" id="CHEBI:16044"/>
        <dbReference type="ChEBI" id="CHEBI:29950"/>
        <dbReference type="ChEBI" id="CHEBI:44120"/>
        <dbReference type="ChEBI" id="CHEBI:50058"/>
        <dbReference type="EC" id="1.8.4.11"/>
    </reaction>
</comment>
<dbReference type="GO" id="GO:0034599">
    <property type="term" value="P:cellular response to oxidative stress"/>
    <property type="evidence" value="ECO:0007669"/>
    <property type="project" value="TreeGrafter"/>
</dbReference>
<organism evidence="5 6">
    <name type="scientific">Corynebacterium poyangense</name>
    <dbReference type="NCBI Taxonomy" id="2684405"/>
    <lineage>
        <taxon>Bacteria</taxon>
        <taxon>Bacillati</taxon>
        <taxon>Actinomycetota</taxon>
        <taxon>Actinomycetes</taxon>
        <taxon>Mycobacteriales</taxon>
        <taxon>Corynebacteriaceae</taxon>
        <taxon>Corynebacterium</taxon>
    </lineage>
</organism>
<dbReference type="RefSeq" id="WP_187974564.1">
    <property type="nucleotide sequence ID" value="NZ_CP046884.1"/>
</dbReference>